<gene>
    <name evidence="3" type="ORF">P5673_029975</name>
</gene>
<evidence type="ECO:0000256" key="2">
    <source>
        <dbReference type="SAM" id="SignalP"/>
    </source>
</evidence>
<evidence type="ECO:0000313" key="3">
    <source>
        <dbReference type="EMBL" id="KAK2549586.1"/>
    </source>
</evidence>
<feature type="region of interest" description="Disordered" evidence="1">
    <location>
        <begin position="128"/>
        <end position="209"/>
    </location>
</feature>
<keyword evidence="4" id="KW-1185">Reference proteome</keyword>
<feature type="chain" id="PRO_5042007876" evidence="2">
    <location>
        <begin position="20"/>
        <end position="468"/>
    </location>
</feature>
<comment type="caution">
    <text evidence="3">The sequence shown here is derived from an EMBL/GenBank/DDBJ whole genome shotgun (WGS) entry which is preliminary data.</text>
</comment>
<name>A0AAD9UTP7_ACRCE</name>
<organism evidence="3 4">
    <name type="scientific">Acropora cervicornis</name>
    <name type="common">Staghorn coral</name>
    <dbReference type="NCBI Taxonomy" id="6130"/>
    <lineage>
        <taxon>Eukaryota</taxon>
        <taxon>Metazoa</taxon>
        <taxon>Cnidaria</taxon>
        <taxon>Anthozoa</taxon>
        <taxon>Hexacorallia</taxon>
        <taxon>Scleractinia</taxon>
        <taxon>Astrocoeniina</taxon>
        <taxon>Acroporidae</taxon>
        <taxon>Acropora</taxon>
    </lineage>
</organism>
<dbReference type="AlphaFoldDB" id="A0AAD9UTP7"/>
<evidence type="ECO:0000313" key="4">
    <source>
        <dbReference type="Proteomes" id="UP001249851"/>
    </source>
</evidence>
<keyword evidence="2" id="KW-0732">Signal</keyword>
<dbReference type="EMBL" id="JARQWQ010000124">
    <property type="protein sequence ID" value="KAK2549586.1"/>
    <property type="molecule type" value="Genomic_DNA"/>
</dbReference>
<reference evidence="3" key="2">
    <citation type="journal article" date="2023" name="Science">
        <title>Genomic signatures of disease resistance in endangered staghorn corals.</title>
        <authorList>
            <person name="Vollmer S.V."/>
            <person name="Selwyn J.D."/>
            <person name="Despard B.A."/>
            <person name="Roesel C.L."/>
        </authorList>
    </citation>
    <scope>NUCLEOTIDE SEQUENCE</scope>
    <source>
        <strain evidence="3">K2</strain>
    </source>
</reference>
<feature type="compositionally biased region" description="Polar residues" evidence="1">
    <location>
        <begin position="162"/>
        <end position="177"/>
    </location>
</feature>
<accession>A0AAD9UTP7</accession>
<dbReference type="Proteomes" id="UP001249851">
    <property type="component" value="Unassembled WGS sequence"/>
</dbReference>
<proteinExistence type="predicted"/>
<reference evidence="3" key="1">
    <citation type="journal article" date="2023" name="G3 (Bethesda)">
        <title>Whole genome assembly and annotation of the endangered Caribbean coral Acropora cervicornis.</title>
        <authorList>
            <person name="Selwyn J.D."/>
            <person name="Vollmer S.V."/>
        </authorList>
    </citation>
    <scope>NUCLEOTIDE SEQUENCE</scope>
    <source>
        <strain evidence="3">K2</strain>
    </source>
</reference>
<sequence>MQYLLFLLLLESLVFQIDTRNHDSKKKAVQKRGQLAKKEELLGEDTNRLDQAEYKLQSMTSPETHEADRFFNNRPSKQIGPLRVDTLSPAQVSFIQSSTQWHKYFKPSASRVPPNIFPDDPVLFPGMKSTKENDEPESIPGLGRDGLGNSFYPKHHHPGYDSWNSYGSETDAGQGSDQRQKDYEEPPFTDKSWMNPKPSAGERTPGEGYESFDGKMLAVPESKGGEIGEHLSHFESHPENEESFTGGDIGLANLKHKFQGDRKADLLEKMDELSENTIMSQEGDEKELLGGEEPKLFSERPPFLGPTGSLGTALAEELLQKGNSKFKAIDDSSEIVRGRSGTNLMHGLRLLARPMLDESATQRNLLYKGVNDINGNMDHVVLIRSDKLKDSSRGTHILEHHAKAPHSSRHNPFKRKTVLLTRKSKANDGPGQVRKSLKPVCKCQQKILCKQNYVKNKNFRKYCYRHSR</sequence>
<evidence type="ECO:0000256" key="1">
    <source>
        <dbReference type="SAM" id="MobiDB-lite"/>
    </source>
</evidence>
<protein>
    <submittedName>
        <fullName evidence="3">Uncharacterized protein</fullName>
    </submittedName>
</protein>
<feature type="signal peptide" evidence="2">
    <location>
        <begin position="1"/>
        <end position="19"/>
    </location>
</feature>